<organism evidence="1 2">
    <name type="scientific">Paramecium pentaurelia</name>
    <dbReference type="NCBI Taxonomy" id="43138"/>
    <lineage>
        <taxon>Eukaryota</taxon>
        <taxon>Sar</taxon>
        <taxon>Alveolata</taxon>
        <taxon>Ciliophora</taxon>
        <taxon>Intramacronucleata</taxon>
        <taxon>Oligohymenophorea</taxon>
        <taxon>Peniculida</taxon>
        <taxon>Parameciidae</taxon>
        <taxon>Paramecium</taxon>
    </lineage>
</organism>
<reference evidence="1" key="1">
    <citation type="submission" date="2021-01" db="EMBL/GenBank/DDBJ databases">
        <authorList>
            <consortium name="Genoscope - CEA"/>
            <person name="William W."/>
        </authorList>
    </citation>
    <scope>NUCLEOTIDE SEQUENCE</scope>
</reference>
<dbReference type="Proteomes" id="UP000689195">
    <property type="component" value="Unassembled WGS sequence"/>
</dbReference>
<comment type="caution">
    <text evidence="1">The sequence shown here is derived from an EMBL/GenBank/DDBJ whole genome shotgun (WGS) entry which is preliminary data.</text>
</comment>
<sequence>MIESLMLLIQLKIRQRTHQQAKDQVLLAGNSSNYYRNCSTIYSQLSAMNQAYL</sequence>
<proteinExistence type="predicted"/>
<gene>
    <name evidence="1" type="ORF">PPENT_87.1.T1800033</name>
</gene>
<evidence type="ECO:0000313" key="2">
    <source>
        <dbReference type="Proteomes" id="UP000689195"/>
    </source>
</evidence>
<keyword evidence="2" id="KW-1185">Reference proteome</keyword>
<evidence type="ECO:0000313" key="1">
    <source>
        <dbReference type="EMBL" id="CAD8213529.1"/>
    </source>
</evidence>
<name>A0A8S1YI68_9CILI</name>
<dbReference type="EMBL" id="CAJJDO010000180">
    <property type="protein sequence ID" value="CAD8213529.1"/>
    <property type="molecule type" value="Genomic_DNA"/>
</dbReference>
<protein>
    <submittedName>
        <fullName evidence="1">Uncharacterized protein</fullName>
    </submittedName>
</protein>
<accession>A0A8S1YI68</accession>
<dbReference type="AlphaFoldDB" id="A0A8S1YI68"/>